<dbReference type="Pfam" id="PF00593">
    <property type="entry name" value="TonB_dep_Rec_b-barrel"/>
    <property type="match status" value="1"/>
</dbReference>
<name>A0A521BS33_9BACT</name>
<evidence type="ECO:0000256" key="6">
    <source>
        <dbReference type="ARBA" id="ARBA00022729"/>
    </source>
</evidence>
<keyword evidence="10 12" id="KW-0472">Membrane</keyword>
<keyword evidence="5" id="KW-0812">Transmembrane</keyword>
<dbReference type="SUPFAM" id="SSF49464">
    <property type="entry name" value="Carboxypeptidase regulatory domain-like"/>
    <property type="match status" value="1"/>
</dbReference>
<gene>
    <name evidence="16" type="ORF">SAMN06265219_10322</name>
</gene>
<evidence type="ECO:0000256" key="4">
    <source>
        <dbReference type="ARBA" id="ARBA00022496"/>
    </source>
</evidence>
<sequence length="760" mass="85070">MFTIHFKKSVLPALLFLFTFLFSSQAWGQTNSLEGVVYDAQSQEPLAGASVYVPGTNIGTSTSFDGSFKLQLADDIESLTVSFVGYQTKEVTVAQDLEIYLEPSVNLEEVLIQGVRAEVNDPVAQSTIQRREIEQKYNGEQPVFLLEELTPAIFSYSESGTRLANYGGMRLRGIAQERINMTLNGVPLNDMIDHGVFFSNFTDISNSFESMQVQRGVGTSSNGVASYAGSVNFESVNIEDRAQGGQVELGMGSFDTYRMNTSLSSGMIDDKWSFYGSYSRILSDGYRYNTSTDASSFFFSGGYFGEKDMIKINAFNASSKNGLGYSAVAESDLEADPRTNYLNENDKDDFGQRLVQLQHTHIFSDQFKTNASLYYGGSGGDYLYTYADSDTTLAQINYPLYNDHYGLMVNGFWENESWNLSSGIHGYIFDRVNEESFAPDFENPYYYETSDKKEFSWFGKAEWNRDKLTLFADLQIRTATLSIQPDYSYIGIAPEGDLVKDWTFINPKIGASYTFSRNVTAYASAGRMGREPTRIDIFGGFSLGAANYDQARADSFAPEYVNDYEAGVKLTYQKLAFNANYFFMDFQDEIAPIGEVLAFGVQKRRNIPDSYRTGVELEWNYLPIDLLSLKGNLIYMQSEIESFTTGVGDTYTNKTPILSPEWIVNQEVQVRPVERFTVALSGKYVSESYLELTNNPDLTLPSYFVLDASAAYELDHVALRLELNNLADEPYYSSGSPVSGEPGYLVNAGLNFFLTASLRF</sequence>
<organism evidence="16 17">
    <name type="scientific">Gracilimonas mengyeensis</name>
    <dbReference type="NCBI Taxonomy" id="1302730"/>
    <lineage>
        <taxon>Bacteria</taxon>
        <taxon>Pseudomonadati</taxon>
        <taxon>Balneolota</taxon>
        <taxon>Balneolia</taxon>
        <taxon>Balneolales</taxon>
        <taxon>Balneolaceae</taxon>
        <taxon>Gracilimonas</taxon>
    </lineage>
</organism>
<dbReference type="PANTHER" id="PTHR32552:SF68">
    <property type="entry name" value="FERRICHROME OUTER MEMBRANE TRANSPORTER_PHAGE RECEPTOR"/>
    <property type="match status" value="1"/>
</dbReference>
<keyword evidence="9 12" id="KW-0798">TonB box</keyword>
<dbReference type="PANTHER" id="PTHR32552">
    <property type="entry name" value="FERRICHROME IRON RECEPTOR-RELATED"/>
    <property type="match status" value="1"/>
</dbReference>
<keyword evidence="2" id="KW-0813">Transport</keyword>
<keyword evidence="8" id="KW-0406">Ion transport</keyword>
<evidence type="ECO:0000313" key="17">
    <source>
        <dbReference type="Proteomes" id="UP000317557"/>
    </source>
</evidence>
<dbReference type="GO" id="GO:0009279">
    <property type="term" value="C:cell outer membrane"/>
    <property type="evidence" value="ECO:0007669"/>
    <property type="project" value="UniProtKB-SubCell"/>
</dbReference>
<evidence type="ECO:0000256" key="10">
    <source>
        <dbReference type="ARBA" id="ARBA00023136"/>
    </source>
</evidence>
<protein>
    <submittedName>
        <fullName evidence="16">Iron complex outermembrane recepter protein</fullName>
    </submittedName>
</protein>
<dbReference type="EMBL" id="FXTP01000003">
    <property type="protein sequence ID" value="SMO49933.1"/>
    <property type="molecule type" value="Genomic_DNA"/>
</dbReference>
<feature type="chain" id="PRO_5021745923" evidence="13">
    <location>
        <begin position="29"/>
        <end position="760"/>
    </location>
</feature>
<evidence type="ECO:0000259" key="15">
    <source>
        <dbReference type="Pfam" id="PF07715"/>
    </source>
</evidence>
<keyword evidence="7" id="KW-0408">Iron</keyword>
<feature type="domain" description="TonB-dependent receptor-like beta-barrel" evidence="14">
    <location>
        <begin position="315"/>
        <end position="726"/>
    </location>
</feature>
<keyword evidence="4" id="KW-0410">Iron transport</keyword>
<reference evidence="16 17" key="1">
    <citation type="submission" date="2017-05" db="EMBL/GenBank/DDBJ databases">
        <authorList>
            <person name="Varghese N."/>
            <person name="Submissions S."/>
        </authorList>
    </citation>
    <scope>NUCLEOTIDE SEQUENCE [LARGE SCALE GENOMIC DNA]</scope>
    <source>
        <strain evidence="16 17">DSM 21985</strain>
    </source>
</reference>
<dbReference type="Pfam" id="PF07715">
    <property type="entry name" value="Plug"/>
    <property type="match status" value="1"/>
</dbReference>
<dbReference type="RefSeq" id="WP_185957165.1">
    <property type="nucleotide sequence ID" value="NZ_FXTP01000003.1"/>
</dbReference>
<evidence type="ECO:0000259" key="14">
    <source>
        <dbReference type="Pfam" id="PF00593"/>
    </source>
</evidence>
<dbReference type="Proteomes" id="UP000317557">
    <property type="component" value="Unassembled WGS sequence"/>
</dbReference>
<dbReference type="InterPro" id="IPR036942">
    <property type="entry name" value="Beta-barrel_TonB_sf"/>
</dbReference>
<keyword evidence="3" id="KW-1134">Transmembrane beta strand</keyword>
<evidence type="ECO:0000256" key="7">
    <source>
        <dbReference type="ARBA" id="ARBA00023004"/>
    </source>
</evidence>
<dbReference type="InterPro" id="IPR012910">
    <property type="entry name" value="Plug_dom"/>
</dbReference>
<dbReference type="Gene3D" id="2.170.130.10">
    <property type="entry name" value="TonB-dependent receptor, plug domain"/>
    <property type="match status" value="1"/>
</dbReference>
<dbReference type="InterPro" id="IPR039426">
    <property type="entry name" value="TonB-dep_rcpt-like"/>
</dbReference>
<dbReference type="SUPFAM" id="SSF56935">
    <property type="entry name" value="Porins"/>
    <property type="match status" value="1"/>
</dbReference>
<dbReference type="Gene3D" id="2.40.170.20">
    <property type="entry name" value="TonB-dependent receptor, beta-barrel domain"/>
    <property type="match status" value="1"/>
</dbReference>
<comment type="similarity">
    <text evidence="12">Belongs to the TonB-dependent receptor family.</text>
</comment>
<comment type="subcellular location">
    <subcellularLocation>
        <location evidence="1">Cell outer membrane</location>
        <topology evidence="1">Multi-pass membrane protein</topology>
    </subcellularLocation>
</comment>
<keyword evidence="17" id="KW-1185">Reference proteome</keyword>
<dbReference type="InterPro" id="IPR000531">
    <property type="entry name" value="Beta-barrel_TonB"/>
</dbReference>
<evidence type="ECO:0000256" key="5">
    <source>
        <dbReference type="ARBA" id="ARBA00022692"/>
    </source>
</evidence>
<evidence type="ECO:0000313" key="16">
    <source>
        <dbReference type="EMBL" id="SMO49933.1"/>
    </source>
</evidence>
<proteinExistence type="inferred from homology"/>
<dbReference type="GO" id="GO:0015344">
    <property type="term" value="F:siderophore uptake transmembrane transporter activity"/>
    <property type="evidence" value="ECO:0007669"/>
    <property type="project" value="TreeGrafter"/>
</dbReference>
<evidence type="ECO:0000256" key="11">
    <source>
        <dbReference type="ARBA" id="ARBA00023237"/>
    </source>
</evidence>
<dbReference type="AlphaFoldDB" id="A0A521BS33"/>
<evidence type="ECO:0000256" key="9">
    <source>
        <dbReference type="ARBA" id="ARBA00023077"/>
    </source>
</evidence>
<evidence type="ECO:0000256" key="2">
    <source>
        <dbReference type="ARBA" id="ARBA00022448"/>
    </source>
</evidence>
<evidence type="ECO:0000256" key="13">
    <source>
        <dbReference type="SAM" id="SignalP"/>
    </source>
</evidence>
<dbReference type="InterPro" id="IPR008969">
    <property type="entry name" value="CarboxyPept-like_regulatory"/>
</dbReference>
<dbReference type="InterPro" id="IPR037066">
    <property type="entry name" value="Plug_dom_sf"/>
</dbReference>
<feature type="signal peptide" evidence="13">
    <location>
        <begin position="1"/>
        <end position="28"/>
    </location>
</feature>
<accession>A0A521BS33</accession>
<evidence type="ECO:0000256" key="1">
    <source>
        <dbReference type="ARBA" id="ARBA00004571"/>
    </source>
</evidence>
<dbReference type="Pfam" id="PF13715">
    <property type="entry name" value="CarbopepD_reg_2"/>
    <property type="match status" value="1"/>
</dbReference>
<keyword evidence="6 13" id="KW-0732">Signal</keyword>
<evidence type="ECO:0000256" key="8">
    <source>
        <dbReference type="ARBA" id="ARBA00023065"/>
    </source>
</evidence>
<keyword evidence="11" id="KW-0998">Cell outer membrane</keyword>
<evidence type="ECO:0000256" key="3">
    <source>
        <dbReference type="ARBA" id="ARBA00022452"/>
    </source>
</evidence>
<evidence type="ECO:0000256" key="12">
    <source>
        <dbReference type="RuleBase" id="RU003357"/>
    </source>
</evidence>
<feature type="domain" description="TonB-dependent receptor plug" evidence="15">
    <location>
        <begin position="122"/>
        <end position="229"/>
    </location>
</feature>
<dbReference type="Gene3D" id="2.60.40.1120">
    <property type="entry name" value="Carboxypeptidase-like, regulatory domain"/>
    <property type="match status" value="1"/>
</dbReference>